<dbReference type="InterPro" id="IPR042099">
    <property type="entry name" value="ANL_N_sf"/>
</dbReference>
<dbReference type="GO" id="GO:0006637">
    <property type="term" value="P:acyl-CoA metabolic process"/>
    <property type="evidence" value="ECO:0007669"/>
    <property type="project" value="TreeGrafter"/>
</dbReference>
<evidence type="ECO:0000313" key="8">
    <source>
        <dbReference type="Proteomes" id="UP000595224"/>
    </source>
</evidence>
<dbReference type="InterPro" id="IPR000873">
    <property type="entry name" value="AMP-dep_synth/lig_dom"/>
</dbReference>
<dbReference type="GO" id="GO:0005524">
    <property type="term" value="F:ATP binding"/>
    <property type="evidence" value="ECO:0007669"/>
    <property type="project" value="UniProtKB-KW"/>
</dbReference>
<evidence type="ECO:0000256" key="2">
    <source>
        <dbReference type="ARBA" id="ARBA00022598"/>
    </source>
</evidence>
<dbReference type="GO" id="GO:0015645">
    <property type="term" value="F:fatty acid ligase activity"/>
    <property type="evidence" value="ECO:0007669"/>
    <property type="project" value="TreeGrafter"/>
</dbReference>
<dbReference type="InterPro" id="IPR045851">
    <property type="entry name" value="AMP-bd_C_sf"/>
</dbReference>
<dbReference type="InterPro" id="IPR025110">
    <property type="entry name" value="AMP-bd_C"/>
</dbReference>
<reference evidence="7 8" key="1">
    <citation type="submission" date="2020-11" db="EMBL/GenBank/DDBJ databases">
        <title>Treponema Peruensis nv. sp., first commensal Treponema isolated from human feces.</title>
        <authorList>
            <person name="Belkhou C."/>
            <person name="Raes J."/>
        </authorList>
    </citation>
    <scope>NUCLEOTIDE SEQUENCE [LARGE SCALE GENOMIC DNA]</scope>
    <source>
        <strain evidence="7 8">RCC2812</strain>
    </source>
</reference>
<dbReference type="AlphaFoldDB" id="A0A7T3V4N9"/>
<dbReference type="GO" id="GO:0016405">
    <property type="term" value="F:CoA-ligase activity"/>
    <property type="evidence" value="ECO:0007669"/>
    <property type="project" value="UniProtKB-ARBA"/>
</dbReference>
<dbReference type="RefSeq" id="WP_177528255.1">
    <property type="nucleotide sequence ID" value="NZ_CBCSHE010000014.1"/>
</dbReference>
<keyword evidence="8" id="KW-1185">Reference proteome</keyword>
<evidence type="ECO:0000256" key="1">
    <source>
        <dbReference type="ARBA" id="ARBA00006432"/>
    </source>
</evidence>
<gene>
    <name evidence="7" type="ORF">IWA51_10135</name>
</gene>
<dbReference type="Pfam" id="PF00501">
    <property type="entry name" value="AMP-binding"/>
    <property type="match status" value="1"/>
</dbReference>
<sequence length="556" mass="62847">MKLYEEFLEEARDFNGYEDLKNNFKIKIPENFNFAYDVVDRYASEDPKKRALVWCDDHGDEKIFTFEDMSRESRKTADFLVRNGIKKGDAVMLMLRRRYEFWFFILALHRIGAVAVPATTQLLQKDIEYRCSAAGIKMIVSFETGKLQQEVEKALPQCPTVRSLVTVTGSRKGWIDYTKEVQSCSDSFEIPEGKNITSNEDIMLLYFTSGTSGYPKMVVHNFLYPLGHIITAKYWQNVIDGGLHLTVAETGWAKAVWGKLYGQWLCGSAVMAYDMESFKPDLLLEKMAHYGVTTFCAPPTVYRYLVRRDFSKYDLSALKYCVTAGEALNPDIYDKLLELTGLKLYEAFGQTEATVMAGTFPGMETKPGSMGKPAPGYDLLIVDQDGKKCAPGQVGSIVIDIRNGKPFGLFSGYYHDEEMTAAAFEGGLYRTGDSARYDEDGYIWFEGRDDDVIKSSGYRISPFEVESVLSLHPAVMECAVTGVPDKKRGQAVKASIVLAKGYKPSRELELEILDFAKTRTAGYKQPRIIEFVDELPKTISGKIRRVEIREQDSKQQ</sequence>
<evidence type="ECO:0000256" key="4">
    <source>
        <dbReference type="ARBA" id="ARBA00022840"/>
    </source>
</evidence>
<feature type="domain" description="AMP-dependent synthetase/ligase" evidence="5">
    <location>
        <begin position="40"/>
        <end position="414"/>
    </location>
</feature>
<dbReference type="Proteomes" id="UP000595224">
    <property type="component" value="Chromosome"/>
</dbReference>
<protein>
    <submittedName>
        <fullName evidence="7">AMP-binding protein</fullName>
    </submittedName>
</protein>
<dbReference type="InterPro" id="IPR020845">
    <property type="entry name" value="AMP-binding_CS"/>
</dbReference>
<dbReference type="GO" id="GO:0006633">
    <property type="term" value="P:fatty acid biosynthetic process"/>
    <property type="evidence" value="ECO:0007669"/>
    <property type="project" value="TreeGrafter"/>
</dbReference>
<dbReference type="Gene3D" id="3.30.300.30">
    <property type="match status" value="1"/>
</dbReference>
<name>A0A7T3V4N9_9SPIR</name>
<dbReference type="Gene3D" id="3.40.50.12780">
    <property type="entry name" value="N-terminal domain of ligase-like"/>
    <property type="match status" value="1"/>
</dbReference>
<keyword evidence="3" id="KW-0547">Nucleotide-binding</keyword>
<evidence type="ECO:0000259" key="5">
    <source>
        <dbReference type="Pfam" id="PF00501"/>
    </source>
</evidence>
<keyword evidence="2" id="KW-0436">Ligase</keyword>
<evidence type="ECO:0000313" key="7">
    <source>
        <dbReference type="EMBL" id="QQA00613.1"/>
    </source>
</evidence>
<dbReference type="EMBL" id="CP064936">
    <property type="protein sequence ID" value="QQA00613.1"/>
    <property type="molecule type" value="Genomic_DNA"/>
</dbReference>
<evidence type="ECO:0000256" key="3">
    <source>
        <dbReference type="ARBA" id="ARBA00022741"/>
    </source>
</evidence>
<dbReference type="PANTHER" id="PTHR43605:SF10">
    <property type="entry name" value="ACYL-COA SYNTHETASE MEDIUM CHAIN FAMILY MEMBER 3"/>
    <property type="match status" value="1"/>
</dbReference>
<accession>A0A7T3V4N9</accession>
<evidence type="ECO:0000259" key="6">
    <source>
        <dbReference type="Pfam" id="PF13193"/>
    </source>
</evidence>
<keyword evidence="4" id="KW-0067">ATP-binding</keyword>
<dbReference type="PROSITE" id="PS00455">
    <property type="entry name" value="AMP_BINDING"/>
    <property type="match status" value="1"/>
</dbReference>
<dbReference type="Pfam" id="PF13193">
    <property type="entry name" value="AMP-binding_C"/>
    <property type="match status" value="1"/>
</dbReference>
<proteinExistence type="inferred from homology"/>
<feature type="domain" description="AMP-binding enzyme C-terminal" evidence="6">
    <location>
        <begin position="464"/>
        <end position="542"/>
    </location>
</feature>
<organism evidence="7 8">
    <name type="scientific">Treponema peruense</name>
    <dbReference type="NCBI Taxonomy" id="2787628"/>
    <lineage>
        <taxon>Bacteria</taxon>
        <taxon>Pseudomonadati</taxon>
        <taxon>Spirochaetota</taxon>
        <taxon>Spirochaetia</taxon>
        <taxon>Spirochaetales</taxon>
        <taxon>Treponemataceae</taxon>
        <taxon>Treponema</taxon>
    </lineage>
</organism>
<dbReference type="KEGG" id="tper:IWA51_10135"/>
<comment type="similarity">
    <text evidence="1">Belongs to the ATP-dependent AMP-binding enzyme family.</text>
</comment>
<dbReference type="InterPro" id="IPR051087">
    <property type="entry name" value="Mitochondrial_ACSM"/>
</dbReference>
<dbReference type="GO" id="GO:0004321">
    <property type="term" value="F:fatty-acyl-CoA synthase activity"/>
    <property type="evidence" value="ECO:0007669"/>
    <property type="project" value="TreeGrafter"/>
</dbReference>
<dbReference type="PANTHER" id="PTHR43605">
    <property type="entry name" value="ACYL-COENZYME A SYNTHETASE"/>
    <property type="match status" value="1"/>
</dbReference>
<dbReference type="FunFam" id="3.30.300.30:FF:000005">
    <property type="entry name" value="Acyl-coenzyme A synthetase ACSM5, mitochondrial"/>
    <property type="match status" value="1"/>
</dbReference>
<dbReference type="SUPFAM" id="SSF56801">
    <property type="entry name" value="Acetyl-CoA synthetase-like"/>
    <property type="match status" value="1"/>
</dbReference>